<dbReference type="AlphaFoldDB" id="A0AAP7LSD6"/>
<evidence type="ECO:0000313" key="2">
    <source>
        <dbReference type="EMBL" id="OEK49574.1"/>
    </source>
</evidence>
<dbReference type="Proteomes" id="UP000095464">
    <property type="component" value="Unassembled WGS sequence"/>
</dbReference>
<reference evidence="3" key="1">
    <citation type="submission" date="2015-11" db="EMBL/GenBank/DDBJ databases">
        <title>Genomic diversity of Staphylococcus saprophyticus strains from urinary tract infections, animal surfaces, and fermented foods.</title>
        <authorList>
            <person name="Wolfe B.E."/>
        </authorList>
    </citation>
    <scope>NUCLEOTIDE SEQUENCE [LARGE SCALE GENOMIC DNA]</scope>
    <source>
        <strain evidence="3">738_7</strain>
    </source>
</reference>
<evidence type="ECO:0000313" key="3">
    <source>
        <dbReference type="Proteomes" id="UP000095464"/>
    </source>
</evidence>
<feature type="region of interest" description="Disordered" evidence="1">
    <location>
        <begin position="1"/>
        <end position="33"/>
    </location>
</feature>
<proteinExistence type="predicted"/>
<protein>
    <submittedName>
        <fullName evidence="2">Uncharacterized protein</fullName>
    </submittedName>
</protein>
<sequence>MLRSFLAKSLIGGDNSNEEQRSNEQNNKSNTTVTTDEAKSIVYNLKDFQSLQAIVQDKEGLIYNKDKSNSNAVFIETSFGGINMSIKYYTVVNRHTGKFITK</sequence>
<gene>
    <name evidence="2" type="ORF">ASS94_15280</name>
</gene>
<accession>A0AAP7LSD6</accession>
<organism evidence="2 3">
    <name type="scientific">Staphylococcus equorum</name>
    <dbReference type="NCBI Taxonomy" id="246432"/>
    <lineage>
        <taxon>Bacteria</taxon>
        <taxon>Bacillati</taxon>
        <taxon>Bacillota</taxon>
        <taxon>Bacilli</taxon>
        <taxon>Bacillales</taxon>
        <taxon>Staphylococcaceae</taxon>
        <taxon>Staphylococcus</taxon>
    </lineage>
</organism>
<name>A0AAP7LSD6_9STAP</name>
<comment type="caution">
    <text evidence="2">The sequence shown here is derived from an EMBL/GenBank/DDBJ whole genome shotgun (WGS) entry which is preliminary data.</text>
</comment>
<dbReference type="EMBL" id="LNPX01000098">
    <property type="protein sequence ID" value="OEK49574.1"/>
    <property type="molecule type" value="Genomic_DNA"/>
</dbReference>
<evidence type="ECO:0000256" key="1">
    <source>
        <dbReference type="SAM" id="MobiDB-lite"/>
    </source>
</evidence>
<dbReference type="RefSeq" id="WP_069813817.1">
    <property type="nucleotide sequence ID" value="NZ_JARGCI010000003.1"/>
</dbReference>